<evidence type="ECO:0000313" key="1">
    <source>
        <dbReference type="EMBL" id="KEQ26493.1"/>
    </source>
</evidence>
<accession>A0A081P720</accession>
<dbReference type="eggNOG" id="ENOG502ZBD9">
    <property type="taxonomic scope" value="Bacteria"/>
</dbReference>
<sequence length="232" mass="27746">MGLNYVWDLVIRAADAGTPKDDLYFAPAKVYSPYMELSTETLNARTVEERTVEVNPYYRFYDIFRDLFDINNQEDTEFRRTLFDLAMHFLTDIDLMQGMNKREFYIRFVLRDMEAGLFGDGVRDRLKLLNREEREVVACNLLRLYETGEAVYLLKDTMRKLFKHSTIYANCEEKDELLFYVGQRENEITRAKLELIKDLFLPVRFHTETYWENHFGIVDVEDTMRVDHIAMY</sequence>
<gene>
    <name evidence="1" type="ORF">ET33_32095</name>
</gene>
<keyword evidence="2" id="KW-1185">Reference proteome</keyword>
<evidence type="ECO:0008006" key="3">
    <source>
        <dbReference type="Google" id="ProtNLM"/>
    </source>
</evidence>
<dbReference type="Proteomes" id="UP000028123">
    <property type="component" value="Unassembled WGS sequence"/>
</dbReference>
<name>A0A081P720_9BACL</name>
<reference evidence="1 2" key="1">
    <citation type="submission" date="2014-06" db="EMBL/GenBank/DDBJ databases">
        <title>Draft genome sequence of Paenibacillus sp. MSt1.</title>
        <authorList>
            <person name="Aw Y.K."/>
            <person name="Ong K.S."/>
            <person name="Gan H.M."/>
            <person name="Lee S.M."/>
        </authorList>
    </citation>
    <scope>NUCLEOTIDE SEQUENCE [LARGE SCALE GENOMIC DNA]</scope>
    <source>
        <strain evidence="1 2">MSt1</strain>
    </source>
</reference>
<protein>
    <recommendedName>
        <fullName evidence="3">Iron-dependent peroxidase</fullName>
    </recommendedName>
</protein>
<dbReference type="EMBL" id="JNVM01000006">
    <property type="protein sequence ID" value="KEQ26493.1"/>
    <property type="molecule type" value="Genomic_DNA"/>
</dbReference>
<comment type="caution">
    <text evidence="1">The sequence shown here is derived from an EMBL/GenBank/DDBJ whole genome shotgun (WGS) entry which is preliminary data.</text>
</comment>
<evidence type="ECO:0000313" key="2">
    <source>
        <dbReference type="Proteomes" id="UP000028123"/>
    </source>
</evidence>
<dbReference type="RefSeq" id="WP_036679116.1">
    <property type="nucleotide sequence ID" value="NZ_JNVM01000006.1"/>
</dbReference>
<organism evidence="1 2">
    <name type="scientific">Paenibacillus tyrfis</name>
    <dbReference type="NCBI Taxonomy" id="1501230"/>
    <lineage>
        <taxon>Bacteria</taxon>
        <taxon>Bacillati</taxon>
        <taxon>Bacillota</taxon>
        <taxon>Bacilli</taxon>
        <taxon>Bacillales</taxon>
        <taxon>Paenibacillaceae</taxon>
        <taxon>Paenibacillus</taxon>
    </lineage>
</organism>
<dbReference type="OrthoDB" id="1664281at2"/>
<dbReference type="AlphaFoldDB" id="A0A081P720"/>
<proteinExistence type="predicted"/>